<reference evidence="12" key="1">
    <citation type="journal article" date="2019" name="bioRxiv">
        <title>The Genome of the Zebra Mussel, Dreissena polymorpha: A Resource for Invasive Species Research.</title>
        <authorList>
            <person name="McCartney M.A."/>
            <person name="Auch B."/>
            <person name="Kono T."/>
            <person name="Mallez S."/>
            <person name="Zhang Y."/>
            <person name="Obille A."/>
            <person name="Becker A."/>
            <person name="Abrahante J.E."/>
            <person name="Garbe J."/>
            <person name="Badalamenti J.P."/>
            <person name="Herman A."/>
            <person name="Mangelson H."/>
            <person name="Liachko I."/>
            <person name="Sullivan S."/>
            <person name="Sone E.D."/>
            <person name="Koren S."/>
            <person name="Silverstein K.A.T."/>
            <person name="Beckman K.B."/>
            <person name="Gohl D.M."/>
        </authorList>
    </citation>
    <scope>NUCLEOTIDE SEQUENCE</scope>
    <source>
        <strain evidence="12">Duluth1</strain>
        <tissue evidence="12">Whole animal</tissue>
    </source>
</reference>
<dbReference type="Pfam" id="PF07679">
    <property type="entry name" value="I-set"/>
    <property type="match status" value="1"/>
</dbReference>
<comment type="subcellular location">
    <subcellularLocation>
        <location evidence="1">Membrane</location>
    </subcellularLocation>
</comment>
<dbReference type="Proteomes" id="UP000828390">
    <property type="component" value="Unassembled WGS sequence"/>
</dbReference>
<feature type="domain" description="Ig-like" evidence="11">
    <location>
        <begin position="268"/>
        <end position="358"/>
    </location>
</feature>
<dbReference type="InterPro" id="IPR013783">
    <property type="entry name" value="Ig-like_fold"/>
</dbReference>
<feature type="transmembrane region" description="Helical" evidence="8">
    <location>
        <begin position="793"/>
        <end position="819"/>
    </location>
</feature>
<dbReference type="PANTHER" id="PTHR45813">
    <property type="entry name" value="IG-LIKE DOMAIN-CONTAINING PROTEIN"/>
    <property type="match status" value="1"/>
</dbReference>
<evidence type="ECO:0000256" key="4">
    <source>
        <dbReference type="ARBA" id="ARBA00022989"/>
    </source>
</evidence>
<evidence type="ECO:0000256" key="8">
    <source>
        <dbReference type="SAM" id="Phobius"/>
    </source>
</evidence>
<name>A0A9D3YCK8_DREPO</name>
<keyword evidence="4 8" id="KW-1133">Transmembrane helix</keyword>
<organism evidence="12 13">
    <name type="scientific">Dreissena polymorpha</name>
    <name type="common">Zebra mussel</name>
    <name type="synonym">Mytilus polymorpha</name>
    <dbReference type="NCBI Taxonomy" id="45954"/>
    <lineage>
        <taxon>Eukaryota</taxon>
        <taxon>Metazoa</taxon>
        <taxon>Spiralia</taxon>
        <taxon>Lophotrochozoa</taxon>
        <taxon>Mollusca</taxon>
        <taxon>Bivalvia</taxon>
        <taxon>Autobranchia</taxon>
        <taxon>Heteroconchia</taxon>
        <taxon>Euheterodonta</taxon>
        <taxon>Imparidentia</taxon>
        <taxon>Neoheterodontei</taxon>
        <taxon>Myida</taxon>
        <taxon>Dreissenoidea</taxon>
        <taxon>Dreissenidae</taxon>
        <taxon>Dreissena</taxon>
    </lineage>
</organism>
<evidence type="ECO:0000256" key="7">
    <source>
        <dbReference type="SAM" id="MobiDB-lite"/>
    </source>
</evidence>
<comment type="caution">
    <text evidence="12">The sequence shown here is derived from an EMBL/GenBank/DDBJ whole genome shotgun (WGS) entry which is preliminary data.</text>
</comment>
<dbReference type="EMBL" id="JAIWYP010000016">
    <property type="protein sequence ID" value="KAH3695854.1"/>
    <property type="molecule type" value="Genomic_DNA"/>
</dbReference>
<dbReference type="SMART" id="SM00303">
    <property type="entry name" value="GPS"/>
    <property type="match status" value="1"/>
</dbReference>
<gene>
    <name evidence="12" type="ORF">DPMN_083312</name>
</gene>
<dbReference type="GO" id="GO:0016020">
    <property type="term" value="C:membrane"/>
    <property type="evidence" value="ECO:0007669"/>
    <property type="project" value="UniProtKB-SubCell"/>
</dbReference>
<evidence type="ECO:0000256" key="9">
    <source>
        <dbReference type="SAM" id="SignalP"/>
    </source>
</evidence>
<feature type="signal peptide" evidence="9">
    <location>
        <begin position="1"/>
        <end position="24"/>
    </location>
</feature>
<keyword evidence="5 8" id="KW-0472">Membrane</keyword>
<keyword evidence="13" id="KW-1185">Reference proteome</keyword>
<feature type="domain" description="G-protein coupled receptors family 2 profile 1" evidence="10">
    <location>
        <begin position="341"/>
        <end position="428"/>
    </location>
</feature>
<feature type="transmembrane region" description="Helical" evidence="8">
    <location>
        <begin position="831"/>
        <end position="855"/>
    </location>
</feature>
<dbReference type="CDD" id="cd00096">
    <property type="entry name" value="Ig"/>
    <property type="match status" value="1"/>
</dbReference>
<dbReference type="InterPro" id="IPR007110">
    <property type="entry name" value="Ig-like_dom"/>
</dbReference>
<dbReference type="Gene3D" id="4.10.1240.10">
    <property type="entry name" value="GPCR, family 2, extracellular hormone receptor domain"/>
    <property type="match status" value="1"/>
</dbReference>
<evidence type="ECO:0000256" key="6">
    <source>
        <dbReference type="ARBA" id="ARBA00023180"/>
    </source>
</evidence>
<proteinExistence type="inferred from homology"/>
<dbReference type="InterPro" id="IPR013098">
    <property type="entry name" value="Ig_I-set"/>
</dbReference>
<dbReference type="PROSITE" id="PS50835">
    <property type="entry name" value="IG_LIKE"/>
    <property type="match status" value="2"/>
</dbReference>
<dbReference type="Gene3D" id="2.60.40.10">
    <property type="entry name" value="Immunoglobulins"/>
    <property type="match status" value="2"/>
</dbReference>
<protein>
    <submittedName>
        <fullName evidence="12">Uncharacterized protein</fullName>
    </submittedName>
</protein>
<dbReference type="InterPro" id="IPR000203">
    <property type="entry name" value="GPS"/>
</dbReference>
<dbReference type="PANTHER" id="PTHR45813:SF8">
    <property type="entry name" value="IG-LIKE DOMAIN-CONTAINING PROTEIN"/>
    <property type="match status" value="1"/>
</dbReference>
<dbReference type="SUPFAM" id="SSF48726">
    <property type="entry name" value="Immunoglobulin"/>
    <property type="match status" value="2"/>
</dbReference>
<evidence type="ECO:0000259" key="11">
    <source>
        <dbReference type="PROSITE" id="PS50835"/>
    </source>
</evidence>
<dbReference type="InterPro" id="IPR036179">
    <property type="entry name" value="Ig-like_dom_sf"/>
</dbReference>
<dbReference type="GO" id="GO:0004930">
    <property type="term" value="F:G protein-coupled receptor activity"/>
    <property type="evidence" value="ECO:0007669"/>
    <property type="project" value="InterPro"/>
</dbReference>
<accession>A0A9D3YCK8</accession>
<evidence type="ECO:0000256" key="5">
    <source>
        <dbReference type="ARBA" id="ARBA00023136"/>
    </source>
</evidence>
<feature type="transmembrane region" description="Helical" evidence="8">
    <location>
        <begin position="951"/>
        <end position="971"/>
    </location>
</feature>
<dbReference type="PROSITE" id="PS50227">
    <property type="entry name" value="G_PROTEIN_RECEP_F2_3"/>
    <property type="match status" value="1"/>
</dbReference>
<dbReference type="InterPro" id="IPR003599">
    <property type="entry name" value="Ig_sub"/>
</dbReference>
<keyword evidence="9" id="KW-0732">Signal</keyword>
<reference evidence="12" key="2">
    <citation type="submission" date="2020-11" db="EMBL/GenBank/DDBJ databases">
        <authorList>
            <person name="McCartney M.A."/>
            <person name="Auch B."/>
            <person name="Kono T."/>
            <person name="Mallez S."/>
            <person name="Becker A."/>
            <person name="Gohl D.M."/>
            <person name="Silverstein K.A.T."/>
            <person name="Koren S."/>
            <person name="Bechman K.B."/>
            <person name="Herman A."/>
            <person name="Abrahante J.E."/>
            <person name="Garbe J."/>
        </authorList>
    </citation>
    <scope>NUCLEOTIDE SEQUENCE</scope>
    <source>
        <strain evidence="12">Duluth1</strain>
        <tissue evidence="12">Whole animal</tissue>
    </source>
</reference>
<feature type="transmembrane region" description="Helical" evidence="8">
    <location>
        <begin position="761"/>
        <end position="781"/>
    </location>
</feature>
<comment type="similarity">
    <text evidence="2">Belongs to the G-protein coupled receptor 2 family. Adhesion G-protein coupled receptor (ADGR) subfamily.</text>
</comment>
<dbReference type="SMART" id="SM00409">
    <property type="entry name" value="IG"/>
    <property type="match status" value="2"/>
</dbReference>
<feature type="transmembrane region" description="Helical" evidence="8">
    <location>
        <begin position="918"/>
        <end position="939"/>
    </location>
</feature>
<evidence type="ECO:0000259" key="10">
    <source>
        <dbReference type="PROSITE" id="PS50227"/>
    </source>
</evidence>
<sequence length="1294" mass="145229">MILIEETVVFVFYFFGSLINQCECSPGFEGDYCEIPTGQVANMTAVTLLAPKHVDRYRYDISVQVSFSKAQNKSERNRTLDDLRQSLSTSLISSGLTSLTKLRIHDFIFDVSVTHLHFSFYIVVTEDVKVSGAIKALVETFDVAGIEFANTDTKIERNHELYISEFVNTDNSDKHMTLRGKMLTLVCAAKGSNGIRFEWYKDDARLDTSLTLRNAWETVIQDQVHNMHLANLNLDVVFPIDQGVFTCKAIDFDEVQTKTLKVTVNNNPQVQLDPMSISVQHGEAVTINCMSPDDSWLLFKYEWYKNGIKIDTNARLEYTEDMYPTGLLLAVTKATETAEYTCKVTNEAGAASATAYLFVVPKDADLSSFCTEETEGLVTWSNTSAGHFDVKRCPTEFGGNAKRDCKCDSVTRICKWEKPNFSKCQSLMLIYLHDEVLLLKNGYQKNNISKIFDDLHNFALTKRNVTFYSGDIDMVAGILEEVISHMLFFPQLSTGDNKIEALRVAEVIGAILHRASTATPDEKRDIMVGPSTIATINILISGAINLMMYDPLQPTSYKDLIEIKVDTVMRVRFGIDDDDITHREVRYDDVTEQVISVTTNFLADLLLYRDEAMRNESRMKFYPVSRMYSMAPVYMEPRKKYIPTVRVIIKHNPQVKITELNTTKCIRWSFDPQDTYSGTWTAYGCVTIETTKEFTTCECELPGHFVVGLLPSNITGKAPDRPERQRHAVLSVCYVFSVLVLVITLITFIATYGLRTRGICLLHLSYITSTLLMSCVCLLSIMDVVTSQAMVQLVGYIITFCLFVDMTIISLEMFHIFLVSHRINKIEMTTAKFAFGAIGIPLLTTIPVVVVGKAIDTSIIGFKTIFWLNIDMKQFYVFLILTLIELTVFVVLVTVCLKKILSWRDEAKFQERKNYLKAIAEGSVLIGLQLLFEATAVGLESSNTDNVVTNIIHAISAFMFSIAVLVVTCVLDKNIRHSCCIKFRRGSNVKVQEGGNQSKAFRTYMKPELVPREVNPEEYNVSRYYDEVNRTKYTAQRKRELSALLGSSDTNSITIDTRSTSISGSDGSKESTAPSLKIDFSLSVRRYIVFETNNDSNGERRSIGASGSVKDDVVSAPGCFLLRNDSAAHSGAGKNENTGDESNELHGCVNGHAAMCNNDDLVKLSQIPFSDRNMVQNPLYKRIDTDKLVSEELEHLTQNPGQVQCDDIHPLSNNRVSNLPLKRAIPDIPDNNCNLSSTRSPTKALFPLINNISERENVPHSLVVPGKAKDTDDDMLFNNKTDQDDDNESPCSSN</sequence>
<keyword evidence="6" id="KW-0325">Glycoprotein</keyword>
<feature type="transmembrane region" description="Helical" evidence="8">
    <location>
        <begin position="875"/>
        <end position="897"/>
    </location>
</feature>
<dbReference type="InterPro" id="IPR051587">
    <property type="entry name" value="Adhesion_GPCR"/>
</dbReference>
<dbReference type="InterPro" id="IPR046338">
    <property type="entry name" value="GAIN_dom_sf"/>
</dbReference>
<evidence type="ECO:0000313" key="13">
    <source>
        <dbReference type="Proteomes" id="UP000828390"/>
    </source>
</evidence>
<evidence type="ECO:0000256" key="3">
    <source>
        <dbReference type="ARBA" id="ARBA00022692"/>
    </source>
</evidence>
<dbReference type="InterPro" id="IPR036445">
    <property type="entry name" value="GPCR_2_extracell_dom_sf"/>
</dbReference>
<evidence type="ECO:0000256" key="2">
    <source>
        <dbReference type="ARBA" id="ARBA00007343"/>
    </source>
</evidence>
<feature type="transmembrane region" description="Helical" evidence="8">
    <location>
        <begin position="734"/>
        <end position="754"/>
    </location>
</feature>
<feature type="domain" description="Ig-like" evidence="11">
    <location>
        <begin position="180"/>
        <end position="263"/>
    </location>
</feature>
<evidence type="ECO:0000256" key="1">
    <source>
        <dbReference type="ARBA" id="ARBA00004370"/>
    </source>
</evidence>
<feature type="chain" id="PRO_5039370744" evidence="9">
    <location>
        <begin position="25"/>
        <end position="1294"/>
    </location>
</feature>
<dbReference type="Gene3D" id="2.60.220.50">
    <property type="match status" value="1"/>
</dbReference>
<dbReference type="InterPro" id="IPR001879">
    <property type="entry name" value="GPCR_2_extracellular_dom"/>
</dbReference>
<feature type="region of interest" description="Disordered" evidence="7">
    <location>
        <begin position="1264"/>
        <end position="1294"/>
    </location>
</feature>
<dbReference type="Gene3D" id="1.20.1070.10">
    <property type="entry name" value="Rhodopsin 7-helix transmembrane proteins"/>
    <property type="match status" value="1"/>
</dbReference>
<dbReference type="GO" id="GO:0007189">
    <property type="term" value="P:adenylate cyclase-activating G protein-coupled receptor signaling pathway"/>
    <property type="evidence" value="ECO:0007669"/>
    <property type="project" value="TreeGrafter"/>
</dbReference>
<keyword evidence="3 8" id="KW-0812">Transmembrane</keyword>
<evidence type="ECO:0000313" key="12">
    <source>
        <dbReference type="EMBL" id="KAH3695854.1"/>
    </source>
</evidence>